<proteinExistence type="predicted"/>
<dbReference type="InterPro" id="IPR006528">
    <property type="entry name" value="Phage_head_morphogenesis_dom"/>
</dbReference>
<keyword evidence="3" id="KW-1185">Reference proteome</keyword>
<sequence>MNDIANKQLHRLVITEMGHAAEQATAQFYKDSDIEQYQYLATLESHTCDQCAHLDERIFYVKDKVEGLNYPLIHPYCRCTTVPYIKDLPDVQSRWYRGKDGKGHWMKNKDSSQNSNSLSFSEWKKMQNLPQLSMKLFRALPSGALNESMPNGRIRMDEHAKRYYQELRNSDRDNITNKIVKSTKLSTLVVSSALGHILDSKYSLRAINGGRKIQHFYPDYDMAQSLQRLLLNETLEHDIIMLKHEALEAHYMDDLGMFYEDAHRKANETYNYQKALLEYRKRRNKS</sequence>
<dbReference type="Proteomes" id="UP000677218">
    <property type="component" value="Unassembled WGS sequence"/>
</dbReference>
<dbReference type="NCBIfam" id="TIGR01641">
    <property type="entry name" value="phageSPP1_gp7"/>
    <property type="match status" value="1"/>
</dbReference>
<evidence type="ECO:0000313" key="2">
    <source>
        <dbReference type="EMBL" id="GFZ26619.1"/>
    </source>
</evidence>
<evidence type="ECO:0000259" key="1">
    <source>
        <dbReference type="Pfam" id="PF04233"/>
    </source>
</evidence>
<gene>
    <name evidence="2" type="ORF">LCB40_04990</name>
</gene>
<evidence type="ECO:0000313" key="3">
    <source>
        <dbReference type="Proteomes" id="UP000677218"/>
    </source>
</evidence>
<protein>
    <recommendedName>
        <fullName evidence="1">Phage head morphogenesis domain-containing protein</fullName>
    </recommendedName>
</protein>
<reference evidence="2" key="1">
    <citation type="submission" date="2020-08" db="EMBL/GenBank/DDBJ databases">
        <title>Taxonomic study for Lactobacillus species isolated from hardwood bark.</title>
        <authorList>
            <person name="Tohno M."/>
            <person name="Tanizawa Y."/>
        </authorList>
    </citation>
    <scope>NUCLEOTIDE SEQUENCE</scope>
    <source>
        <strain evidence="2">B40</strain>
    </source>
</reference>
<organism evidence="2 3">
    <name type="scientific">Lactobacillus corticis</name>
    <dbReference type="NCBI Taxonomy" id="2201249"/>
    <lineage>
        <taxon>Bacteria</taxon>
        <taxon>Bacillati</taxon>
        <taxon>Bacillota</taxon>
        <taxon>Bacilli</taxon>
        <taxon>Lactobacillales</taxon>
        <taxon>Lactobacillaceae</taxon>
        <taxon>Lactobacillus</taxon>
    </lineage>
</organism>
<comment type="caution">
    <text evidence="2">The sequence shown here is derived from an EMBL/GenBank/DDBJ whole genome shotgun (WGS) entry which is preliminary data.</text>
</comment>
<dbReference type="RefSeq" id="WP_246487306.1">
    <property type="nucleotide sequence ID" value="NZ_BMAY01000003.1"/>
</dbReference>
<name>A0A916QGM0_9LACO</name>
<dbReference type="Pfam" id="PF04233">
    <property type="entry name" value="Phage_Mu_F"/>
    <property type="match status" value="1"/>
</dbReference>
<dbReference type="EMBL" id="BMAY01000003">
    <property type="protein sequence ID" value="GFZ26619.1"/>
    <property type="molecule type" value="Genomic_DNA"/>
</dbReference>
<dbReference type="AlphaFoldDB" id="A0A916QGM0"/>
<feature type="domain" description="Phage head morphogenesis" evidence="1">
    <location>
        <begin position="6"/>
        <end position="81"/>
    </location>
</feature>
<accession>A0A916QGM0</accession>